<accession>A0A3A8Q284</accession>
<protein>
    <submittedName>
        <fullName evidence="1">Pentapeptide repeat-containing protein</fullName>
    </submittedName>
</protein>
<reference evidence="2" key="1">
    <citation type="submission" date="2018-09" db="EMBL/GenBank/DDBJ databases">
        <authorList>
            <person name="Livingstone P.G."/>
            <person name="Whitworth D.E."/>
        </authorList>
    </citation>
    <scope>NUCLEOTIDE SEQUENCE [LARGE SCALE GENOMIC DNA]</scope>
    <source>
        <strain evidence="2">CA051B</strain>
    </source>
</reference>
<evidence type="ECO:0000313" key="1">
    <source>
        <dbReference type="EMBL" id="RKH58972.1"/>
    </source>
</evidence>
<dbReference type="Gene3D" id="2.160.20.80">
    <property type="entry name" value="E3 ubiquitin-protein ligase SopA"/>
    <property type="match status" value="2"/>
</dbReference>
<dbReference type="InterPro" id="IPR001646">
    <property type="entry name" value="5peptide_repeat"/>
</dbReference>
<dbReference type="Pfam" id="PF00805">
    <property type="entry name" value="Pentapeptide"/>
    <property type="match status" value="3"/>
</dbReference>
<proteinExistence type="predicted"/>
<dbReference type="EMBL" id="RAWB01000144">
    <property type="protein sequence ID" value="RKH58972.1"/>
    <property type="molecule type" value="Genomic_DNA"/>
</dbReference>
<keyword evidence="2" id="KW-1185">Reference proteome</keyword>
<evidence type="ECO:0000313" key="2">
    <source>
        <dbReference type="Proteomes" id="UP000272888"/>
    </source>
</evidence>
<sequence length="363" mass="39240">MLNVCIVADEAEPLASEAALRLRAEGHDYQRVDPRHVSGLALATAIDQSQAVLVVRPRQNESFLATGLALGRNKPLLVLDGGTTIAPGPGVQQLSSLEDMANALRVLPEASAFVHADHFRAQGACDEAVSWFSSCYPEGGNTRDWTQEEQVRALRKGGAPWLLLAQKRHLARIWPMDGVDLRKADLRHADFRRLVFTGAWLEDADLSHADLLGTGLRGAHLARARLDQSRLKDADLWDADLTEASLVGARLIQARMVRSRLCRANLTEADLSHADLTDADLQGAMLRGANLTGTKANGANLEGCDLSSAHLMRANLRGARLAGARLTGSNLHQADLTGADLRDTEFSGAYLVNTMGVVGTRRE</sequence>
<dbReference type="RefSeq" id="WP_120644205.1">
    <property type="nucleotide sequence ID" value="NZ_RAWB01000144.1"/>
</dbReference>
<gene>
    <name evidence="1" type="ORF">D7V93_15765</name>
</gene>
<name>A0A3A8Q284_9BACT</name>
<dbReference type="Proteomes" id="UP000272888">
    <property type="component" value="Unassembled WGS sequence"/>
</dbReference>
<comment type="caution">
    <text evidence="1">The sequence shown here is derived from an EMBL/GenBank/DDBJ whole genome shotgun (WGS) entry which is preliminary data.</text>
</comment>
<dbReference type="SUPFAM" id="SSF141571">
    <property type="entry name" value="Pentapeptide repeat-like"/>
    <property type="match status" value="1"/>
</dbReference>
<dbReference type="InterPro" id="IPR051082">
    <property type="entry name" value="Pentapeptide-BTB/POZ_domain"/>
</dbReference>
<dbReference type="AlphaFoldDB" id="A0A3A8Q284"/>
<dbReference type="PANTHER" id="PTHR14136">
    <property type="entry name" value="BTB_POZ DOMAIN-CONTAINING PROTEIN KCTD9"/>
    <property type="match status" value="1"/>
</dbReference>
<organism evidence="1 2">
    <name type="scientific">Corallococcus llansteffanensis</name>
    <dbReference type="NCBI Taxonomy" id="2316731"/>
    <lineage>
        <taxon>Bacteria</taxon>
        <taxon>Pseudomonadati</taxon>
        <taxon>Myxococcota</taxon>
        <taxon>Myxococcia</taxon>
        <taxon>Myxococcales</taxon>
        <taxon>Cystobacterineae</taxon>
        <taxon>Myxococcaceae</taxon>
        <taxon>Corallococcus</taxon>
    </lineage>
</organism>
<dbReference type="PANTHER" id="PTHR14136:SF17">
    <property type="entry name" value="BTB_POZ DOMAIN-CONTAINING PROTEIN KCTD9"/>
    <property type="match status" value="1"/>
</dbReference>